<keyword evidence="2" id="KW-1185">Reference proteome</keyword>
<dbReference type="Proteomes" id="UP000887565">
    <property type="component" value="Unplaced"/>
</dbReference>
<reference evidence="3" key="1">
    <citation type="submission" date="2022-11" db="UniProtKB">
        <authorList>
            <consortium name="WormBaseParasite"/>
        </authorList>
    </citation>
    <scope>IDENTIFICATION</scope>
</reference>
<feature type="compositionally biased region" description="Basic and acidic residues" evidence="1">
    <location>
        <begin position="81"/>
        <end position="125"/>
    </location>
</feature>
<evidence type="ECO:0000256" key="1">
    <source>
        <dbReference type="SAM" id="MobiDB-lite"/>
    </source>
</evidence>
<proteinExistence type="predicted"/>
<sequence>MMKERIKTLEGRLGRDHFGKEAIELEKKIQGTNEEEEPTNEELDIDVVFEAASEDDNNIEMKTPYLLQPFVQRLEQWVSKEKRRKENEEVEEQHEKEEHESRERKEDCERLREFGKKEDREERHGIKANKSNG</sequence>
<dbReference type="AlphaFoldDB" id="A0A915L7Z4"/>
<evidence type="ECO:0000313" key="3">
    <source>
        <dbReference type="WBParaSite" id="nRc.2.0.1.t45866-RA"/>
    </source>
</evidence>
<evidence type="ECO:0000313" key="2">
    <source>
        <dbReference type="Proteomes" id="UP000887565"/>
    </source>
</evidence>
<accession>A0A915L7Z4</accession>
<dbReference type="WBParaSite" id="nRc.2.0.1.t45866-RA">
    <property type="protein sequence ID" value="nRc.2.0.1.t45866-RA"/>
    <property type="gene ID" value="nRc.2.0.1.g45866"/>
</dbReference>
<protein>
    <submittedName>
        <fullName evidence="3">Uncharacterized protein</fullName>
    </submittedName>
</protein>
<name>A0A915L7Z4_ROMCU</name>
<organism evidence="2 3">
    <name type="scientific">Romanomermis culicivorax</name>
    <name type="common">Nematode worm</name>
    <dbReference type="NCBI Taxonomy" id="13658"/>
    <lineage>
        <taxon>Eukaryota</taxon>
        <taxon>Metazoa</taxon>
        <taxon>Ecdysozoa</taxon>
        <taxon>Nematoda</taxon>
        <taxon>Enoplea</taxon>
        <taxon>Dorylaimia</taxon>
        <taxon>Mermithida</taxon>
        <taxon>Mermithoidea</taxon>
        <taxon>Mermithidae</taxon>
        <taxon>Romanomermis</taxon>
    </lineage>
</organism>
<feature type="region of interest" description="Disordered" evidence="1">
    <location>
        <begin position="81"/>
        <end position="133"/>
    </location>
</feature>